<keyword evidence="2" id="KW-1185">Reference proteome</keyword>
<sequence>MGKPDLDVGELSPDERRRAVAELLGRGVGRWKRFCLETVSGTLEDSLGKPLEAGRFPGLSVTDAVSERQMTAAESIPSFTEVPFHE</sequence>
<dbReference type="KEGG" id="rlc:K227x_35120"/>
<dbReference type="Proteomes" id="UP000318538">
    <property type="component" value="Chromosome"/>
</dbReference>
<protein>
    <submittedName>
        <fullName evidence="1">Uncharacterized protein</fullName>
    </submittedName>
</protein>
<accession>A0A517NDB6</accession>
<evidence type="ECO:0000313" key="1">
    <source>
        <dbReference type="EMBL" id="QDT05113.1"/>
    </source>
</evidence>
<gene>
    <name evidence="1" type="ORF">K227x_35120</name>
</gene>
<proteinExistence type="predicted"/>
<reference evidence="1 2" key="1">
    <citation type="submission" date="2019-02" db="EMBL/GenBank/DDBJ databases">
        <title>Deep-cultivation of Planctomycetes and their phenomic and genomic characterization uncovers novel biology.</title>
        <authorList>
            <person name="Wiegand S."/>
            <person name="Jogler M."/>
            <person name="Boedeker C."/>
            <person name="Pinto D."/>
            <person name="Vollmers J."/>
            <person name="Rivas-Marin E."/>
            <person name="Kohn T."/>
            <person name="Peeters S.H."/>
            <person name="Heuer A."/>
            <person name="Rast P."/>
            <person name="Oberbeckmann S."/>
            <person name="Bunk B."/>
            <person name="Jeske O."/>
            <person name="Meyerdierks A."/>
            <person name="Storesund J.E."/>
            <person name="Kallscheuer N."/>
            <person name="Luecker S."/>
            <person name="Lage O.M."/>
            <person name="Pohl T."/>
            <person name="Merkel B.J."/>
            <person name="Hornburger P."/>
            <person name="Mueller R.-W."/>
            <person name="Bruemmer F."/>
            <person name="Labrenz M."/>
            <person name="Spormann A.M."/>
            <person name="Op den Camp H."/>
            <person name="Overmann J."/>
            <person name="Amann R."/>
            <person name="Jetten M.S.M."/>
            <person name="Mascher T."/>
            <person name="Medema M.H."/>
            <person name="Devos D.P."/>
            <person name="Kaster A.-K."/>
            <person name="Ovreas L."/>
            <person name="Rohde M."/>
            <person name="Galperin M.Y."/>
            <person name="Jogler C."/>
        </authorList>
    </citation>
    <scope>NUCLEOTIDE SEQUENCE [LARGE SCALE GENOMIC DNA]</scope>
    <source>
        <strain evidence="1 2">K22_7</strain>
    </source>
</reference>
<dbReference type="AlphaFoldDB" id="A0A517NDB6"/>
<name>A0A517NDB6_9BACT</name>
<organism evidence="1 2">
    <name type="scientific">Rubripirellula lacrimiformis</name>
    <dbReference type="NCBI Taxonomy" id="1930273"/>
    <lineage>
        <taxon>Bacteria</taxon>
        <taxon>Pseudomonadati</taxon>
        <taxon>Planctomycetota</taxon>
        <taxon>Planctomycetia</taxon>
        <taxon>Pirellulales</taxon>
        <taxon>Pirellulaceae</taxon>
        <taxon>Rubripirellula</taxon>
    </lineage>
</organism>
<dbReference type="EMBL" id="CP036525">
    <property type="protein sequence ID" value="QDT05113.1"/>
    <property type="molecule type" value="Genomic_DNA"/>
</dbReference>
<evidence type="ECO:0000313" key="2">
    <source>
        <dbReference type="Proteomes" id="UP000318538"/>
    </source>
</evidence>